<sequence length="221" mass="26018">MDYTKSAEYQVFDIEDIFDLREKDDVKDKGEKFCPKTEEILNKIEKLQKGKTLLENELKQVYSLYNILQKEENELNAETSKLEEAYSKKDETCKILRFTINESETEFNRQIQLNEKLKDMIQENTFQIQAAKLKKRKQRLEFENQLEQLIDQLKHINAAYVSQTLSEELKYIENNNIHLLNTEQVKKKQLAALKEEMNGMEPAKTDQSGKSFLYSFEAAVA</sequence>
<reference evidence="5" key="3">
    <citation type="submission" date="2025-09" db="UniProtKB">
        <authorList>
            <consortium name="Ensembl"/>
        </authorList>
    </citation>
    <scope>IDENTIFICATION</scope>
</reference>
<evidence type="ECO:0000256" key="4">
    <source>
        <dbReference type="SAM" id="Coils"/>
    </source>
</evidence>
<dbReference type="GO" id="GO:0000795">
    <property type="term" value="C:synaptonemal complex"/>
    <property type="evidence" value="ECO:0007669"/>
    <property type="project" value="InterPro"/>
</dbReference>
<dbReference type="GO" id="GO:0007130">
    <property type="term" value="P:synaptonemal complex assembly"/>
    <property type="evidence" value="ECO:0007669"/>
    <property type="project" value="InterPro"/>
</dbReference>
<protein>
    <submittedName>
        <fullName evidence="5">Uncharacterized protein</fullName>
    </submittedName>
</protein>
<organism evidence="5 6">
    <name type="scientific">Erpetoichthys calabaricus</name>
    <name type="common">Rope fish</name>
    <name type="synonym">Calamoichthys calabaricus</name>
    <dbReference type="NCBI Taxonomy" id="27687"/>
    <lineage>
        <taxon>Eukaryota</taxon>
        <taxon>Metazoa</taxon>
        <taxon>Chordata</taxon>
        <taxon>Craniata</taxon>
        <taxon>Vertebrata</taxon>
        <taxon>Euteleostomi</taxon>
        <taxon>Actinopterygii</taxon>
        <taxon>Polypteriformes</taxon>
        <taxon>Polypteridae</taxon>
        <taxon>Erpetoichthys</taxon>
    </lineage>
</organism>
<dbReference type="AlphaFoldDB" id="A0A8C4SCY0"/>
<keyword evidence="2 4" id="KW-0175">Coiled coil</keyword>
<keyword evidence="3" id="KW-0469">Meiosis</keyword>
<evidence type="ECO:0000256" key="3">
    <source>
        <dbReference type="ARBA" id="ARBA00023254"/>
    </source>
</evidence>
<dbReference type="Pfam" id="PF15233">
    <property type="entry name" value="SYCE1"/>
    <property type="match status" value="1"/>
</dbReference>
<feature type="coiled-coil region" evidence="4">
    <location>
        <begin position="132"/>
        <end position="159"/>
    </location>
</feature>
<evidence type="ECO:0000313" key="5">
    <source>
        <dbReference type="Ensembl" id="ENSECRP00000014928.1"/>
    </source>
</evidence>
<dbReference type="Ensembl" id="ENSECRT00000015190.1">
    <property type="protein sequence ID" value="ENSECRP00000014928.1"/>
    <property type="gene ID" value="ENSECRG00000009957.1"/>
</dbReference>
<evidence type="ECO:0000313" key="6">
    <source>
        <dbReference type="Proteomes" id="UP000694620"/>
    </source>
</evidence>
<name>A0A8C4SCY0_ERPCA</name>
<evidence type="ECO:0000256" key="1">
    <source>
        <dbReference type="ARBA" id="ARBA00010094"/>
    </source>
</evidence>
<reference evidence="5" key="1">
    <citation type="submission" date="2021-06" db="EMBL/GenBank/DDBJ databases">
        <authorList>
            <consortium name="Wellcome Sanger Institute Data Sharing"/>
        </authorList>
    </citation>
    <scope>NUCLEOTIDE SEQUENCE [LARGE SCALE GENOMIC DNA]</scope>
</reference>
<accession>A0A8C4SCY0</accession>
<dbReference type="InterPro" id="IPR026676">
    <property type="entry name" value="SYCE1"/>
</dbReference>
<evidence type="ECO:0000256" key="2">
    <source>
        <dbReference type="ARBA" id="ARBA00023054"/>
    </source>
</evidence>
<dbReference type="Proteomes" id="UP000694620">
    <property type="component" value="Chromosome 11"/>
</dbReference>
<comment type="similarity">
    <text evidence="1">Belongs to the SYCE family.</text>
</comment>
<proteinExistence type="inferred from homology"/>
<reference evidence="5" key="2">
    <citation type="submission" date="2025-08" db="UniProtKB">
        <authorList>
            <consortium name="Ensembl"/>
        </authorList>
    </citation>
    <scope>IDENTIFICATION</scope>
</reference>
<dbReference type="PANTHER" id="PTHR21731">
    <property type="entry name" value="SYNAPTONEMAL COMPLEX CENTRAL ELEMENT PROTEIN 1-LIKE"/>
    <property type="match status" value="1"/>
</dbReference>
<keyword evidence="6" id="KW-1185">Reference proteome</keyword>
<dbReference type="PANTHER" id="PTHR21731:SF1">
    <property type="entry name" value="SYNAPTONEMAL COMPLEX CENTRAL ELEMENT PROTEIN 1-LIKE"/>
    <property type="match status" value="1"/>
</dbReference>
<dbReference type="GeneTree" id="ENSGT00940000172951"/>
<feature type="coiled-coil region" evidence="4">
    <location>
        <begin position="37"/>
        <end position="88"/>
    </location>
</feature>